<keyword evidence="2" id="KW-1185">Reference proteome</keyword>
<evidence type="ECO:0000313" key="1">
    <source>
        <dbReference type="EMBL" id="KHG15248.1"/>
    </source>
</evidence>
<protein>
    <submittedName>
        <fullName evidence="1">Protein-glutamine gamma-glutamyltransferase</fullName>
    </submittedName>
</protein>
<evidence type="ECO:0000313" key="2">
    <source>
        <dbReference type="Proteomes" id="UP000032142"/>
    </source>
</evidence>
<proteinExistence type="predicted"/>
<organism evidence="1 2">
    <name type="scientific">Gossypium arboreum</name>
    <name type="common">Tree cotton</name>
    <name type="synonym">Gossypium nanking</name>
    <dbReference type="NCBI Taxonomy" id="29729"/>
    <lineage>
        <taxon>Eukaryota</taxon>
        <taxon>Viridiplantae</taxon>
        <taxon>Streptophyta</taxon>
        <taxon>Embryophyta</taxon>
        <taxon>Tracheophyta</taxon>
        <taxon>Spermatophyta</taxon>
        <taxon>Magnoliopsida</taxon>
        <taxon>eudicotyledons</taxon>
        <taxon>Gunneridae</taxon>
        <taxon>Pentapetalae</taxon>
        <taxon>rosids</taxon>
        <taxon>malvids</taxon>
        <taxon>Malvales</taxon>
        <taxon>Malvaceae</taxon>
        <taxon>Malvoideae</taxon>
        <taxon>Gossypium</taxon>
    </lineage>
</organism>
<keyword evidence="1" id="KW-0808">Transferase</keyword>
<dbReference type="EMBL" id="KN403290">
    <property type="protein sequence ID" value="KHG15248.1"/>
    <property type="molecule type" value="Genomic_DNA"/>
</dbReference>
<accession>A0A0B0NL31</accession>
<reference evidence="2" key="1">
    <citation type="submission" date="2014-09" db="EMBL/GenBank/DDBJ databases">
        <authorList>
            <person name="Mudge J."/>
            <person name="Ramaraj T."/>
            <person name="Lindquist I.E."/>
            <person name="Bharti A.K."/>
            <person name="Sundararajan A."/>
            <person name="Cameron C.T."/>
            <person name="Woodward J.E."/>
            <person name="May G.D."/>
            <person name="Brubaker C."/>
            <person name="Broadhvest J."/>
            <person name="Wilkins T.A."/>
        </authorList>
    </citation>
    <scope>NUCLEOTIDE SEQUENCE</scope>
    <source>
        <strain evidence="2">cv. AKA8401</strain>
    </source>
</reference>
<gene>
    <name evidence="1" type="ORF">F383_16628</name>
</gene>
<dbReference type="GO" id="GO:0016740">
    <property type="term" value="F:transferase activity"/>
    <property type="evidence" value="ECO:0007669"/>
    <property type="project" value="UniProtKB-KW"/>
</dbReference>
<dbReference type="AlphaFoldDB" id="A0A0B0NL31"/>
<sequence length="59" mass="6577">MGKQDDLDFPTRACHMVVSFWQGQSTIYMGRSHTYAHLIAVTTGVSHGRVPSEPKFSPI</sequence>
<dbReference type="Proteomes" id="UP000032142">
    <property type="component" value="Unassembled WGS sequence"/>
</dbReference>
<name>A0A0B0NL31_GOSAR</name>